<accession>A0AAN8HMX7</accession>
<gene>
    <name evidence="1" type="ORF">CgunFtcFv8_002714</name>
</gene>
<dbReference type="EMBL" id="JAURVH010001525">
    <property type="protein sequence ID" value="KAK5917904.1"/>
    <property type="molecule type" value="Genomic_DNA"/>
</dbReference>
<evidence type="ECO:0000313" key="1">
    <source>
        <dbReference type="EMBL" id="KAK5917904.1"/>
    </source>
</evidence>
<name>A0AAN8HMX7_CHAGU</name>
<organism evidence="1 2">
    <name type="scientific">Champsocephalus gunnari</name>
    <name type="common">Mackerel icefish</name>
    <dbReference type="NCBI Taxonomy" id="52237"/>
    <lineage>
        <taxon>Eukaryota</taxon>
        <taxon>Metazoa</taxon>
        <taxon>Chordata</taxon>
        <taxon>Craniata</taxon>
        <taxon>Vertebrata</taxon>
        <taxon>Euteleostomi</taxon>
        <taxon>Actinopterygii</taxon>
        <taxon>Neopterygii</taxon>
        <taxon>Teleostei</taxon>
        <taxon>Neoteleostei</taxon>
        <taxon>Acanthomorphata</taxon>
        <taxon>Eupercaria</taxon>
        <taxon>Perciformes</taxon>
        <taxon>Notothenioidei</taxon>
        <taxon>Channichthyidae</taxon>
        <taxon>Champsocephalus</taxon>
    </lineage>
</organism>
<keyword evidence="2" id="KW-1185">Reference proteome</keyword>
<proteinExistence type="predicted"/>
<sequence length="76" mass="8204">MPNSSSASVALKGSSPFSAKDCGMLGVLEERVEASEFLCSCFTEEESRERRVIGCLLGSRSDLDVCLREMCPDALP</sequence>
<protein>
    <submittedName>
        <fullName evidence="1">Uncharacterized protein</fullName>
    </submittedName>
</protein>
<evidence type="ECO:0000313" key="2">
    <source>
        <dbReference type="Proteomes" id="UP001331515"/>
    </source>
</evidence>
<reference evidence="1 2" key="1">
    <citation type="journal article" date="2023" name="Mol. Biol. Evol.">
        <title>Genomics of Secondarily Temperate Adaptation in the Only Non-Antarctic Icefish.</title>
        <authorList>
            <person name="Rivera-Colon A.G."/>
            <person name="Rayamajhi N."/>
            <person name="Minhas B.F."/>
            <person name="Madrigal G."/>
            <person name="Bilyk K.T."/>
            <person name="Yoon V."/>
            <person name="Hune M."/>
            <person name="Gregory S."/>
            <person name="Cheng C.H.C."/>
            <person name="Catchen J.M."/>
        </authorList>
    </citation>
    <scope>NUCLEOTIDE SEQUENCE [LARGE SCALE GENOMIC DNA]</scope>
    <source>
        <tissue evidence="1">White muscle</tissue>
    </source>
</reference>
<dbReference type="AlphaFoldDB" id="A0AAN8HMX7"/>
<comment type="caution">
    <text evidence="1">The sequence shown here is derived from an EMBL/GenBank/DDBJ whole genome shotgun (WGS) entry which is preliminary data.</text>
</comment>
<dbReference type="Proteomes" id="UP001331515">
    <property type="component" value="Unassembled WGS sequence"/>
</dbReference>